<keyword evidence="1" id="KW-0732">Signal</keyword>
<proteinExistence type="predicted"/>
<dbReference type="SMART" id="SM00450">
    <property type="entry name" value="RHOD"/>
    <property type="match status" value="1"/>
</dbReference>
<dbReference type="GO" id="GO:0016740">
    <property type="term" value="F:transferase activity"/>
    <property type="evidence" value="ECO:0007669"/>
    <property type="project" value="UniProtKB-KW"/>
</dbReference>
<evidence type="ECO:0000313" key="3">
    <source>
        <dbReference type="EMBL" id="ETJ23422.1"/>
    </source>
</evidence>
<dbReference type="SUPFAM" id="SSF52821">
    <property type="entry name" value="Rhodanese/Cell cycle control phosphatase"/>
    <property type="match status" value="1"/>
</dbReference>
<feature type="domain" description="Rhodanese" evidence="2">
    <location>
        <begin position="36"/>
        <end position="138"/>
    </location>
</feature>
<name>W1WYX7_ECOLX</name>
<dbReference type="InterPro" id="IPR001763">
    <property type="entry name" value="Rhodanese-like_dom"/>
</dbReference>
<evidence type="ECO:0000313" key="4">
    <source>
        <dbReference type="Proteomes" id="UP000018853"/>
    </source>
</evidence>
<dbReference type="PROSITE" id="PS51257">
    <property type="entry name" value="PROKAR_LIPOPROTEIN"/>
    <property type="match status" value="1"/>
</dbReference>
<sequence length="215" mass="23601">MKRVSQMTALAMALGLACASSWAAELAKPLTLDQLQQQNGKAIDTRPSAFYNGWPQTLNGPSGHEPAALNLSASWLDKMSTEQLNEWIKQHNLKADAPVALYGNDKDVDAVKTRLQKAGFTHISILSDALSEPSRLQKLPHFEQLVYPQWLHDLQQGKEVTAKPAGRNLPVTGKSLKRPGALLSFTLSAIFPALTTSIPTKWKANRCGTKFLMNN</sequence>
<feature type="signal peptide" evidence="1">
    <location>
        <begin position="1"/>
        <end position="23"/>
    </location>
</feature>
<gene>
    <name evidence="3" type="ORF">Q609_ECAC01522G0003</name>
</gene>
<dbReference type="PATRIC" id="fig|1403943.3.peg.2605"/>
<protein>
    <submittedName>
        <fullName evidence="3">Thiosulfate sulfur transferase protein</fullName>
    </submittedName>
</protein>
<dbReference type="EMBL" id="AZLZ01001522">
    <property type="protein sequence ID" value="ETJ23422.1"/>
    <property type="molecule type" value="Genomic_DNA"/>
</dbReference>
<dbReference type="Proteomes" id="UP000018853">
    <property type="component" value="Unassembled WGS sequence"/>
</dbReference>
<feature type="chain" id="PRO_5004811535" evidence="1">
    <location>
        <begin position="24"/>
        <end position="215"/>
    </location>
</feature>
<evidence type="ECO:0000256" key="1">
    <source>
        <dbReference type="SAM" id="SignalP"/>
    </source>
</evidence>
<reference evidence="3 4" key="1">
    <citation type="submission" date="2013-12" db="EMBL/GenBank/DDBJ databases">
        <title>A Varibaculum cambriense genome reconstructed from a premature infant gut community with otherwise low bacterial novelty that shifts toward anaerobic metabolism during the third week of life.</title>
        <authorList>
            <person name="Brown C.T."/>
            <person name="Sharon I."/>
            <person name="Thomas B.C."/>
            <person name="Castelle C.J."/>
            <person name="Morowitz M.J."/>
            <person name="Banfield J.F."/>
        </authorList>
    </citation>
    <scope>NUCLEOTIDE SEQUENCE [LARGE SCALE GENOMIC DNA]</scope>
    <source>
        <strain evidence="4">DORA_A_5_14_21</strain>
    </source>
</reference>
<dbReference type="Pfam" id="PF00581">
    <property type="entry name" value="Rhodanese"/>
    <property type="match status" value="1"/>
</dbReference>
<evidence type="ECO:0000259" key="2">
    <source>
        <dbReference type="PROSITE" id="PS50206"/>
    </source>
</evidence>
<dbReference type="Gene3D" id="3.40.250.10">
    <property type="entry name" value="Rhodanese-like domain"/>
    <property type="match status" value="1"/>
</dbReference>
<dbReference type="InterPro" id="IPR036873">
    <property type="entry name" value="Rhodanese-like_dom_sf"/>
</dbReference>
<accession>W1WYX7</accession>
<keyword evidence="3" id="KW-0808">Transferase</keyword>
<organism evidence="3 4">
    <name type="scientific">Escherichia coli DORA_A_5_14_21</name>
    <dbReference type="NCBI Taxonomy" id="1403943"/>
    <lineage>
        <taxon>Bacteria</taxon>
        <taxon>Pseudomonadati</taxon>
        <taxon>Pseudomonadota</taxon>
        <taxon>Gammaproteobacteria</taxon>
        <taxon>Enterobacterales</taxon>
        <taxon>Enterobacteriaceae</taxon>
        <taxon>Escherichia</taxon>
    </lineage>
</organism>
<dbReference type="PROSITE" id="PS50206">
    <property type="entry name" value="RHODANESE_3"/>
    <property type="match status" value="1"/>
</dbReference>
<comment type="caution">
    <text evidence="3">The sequence shown here is derived from an EMBL/GenBank/DDBJ whole genome shotgun (WGS) entry which is preliminary data.</text>
</comment>
<dbReference type="AlphaFoldDB" id="W1WYX7"/>